<organism evidence="2 3">
    <name type="scientific">Alkalicoccobacillus porphyridii</name>
    <dbReference type="NCBI Taxonomy" id="2597270"/>
    <lineage>
        <taxon>Bacteria</taxon>
        <taxon>Bacillati</taxon>
        <taxon>Bacillota</taxon>
        <taxon>Bacilli</taxon>
        <taxon>Bacillales</taxon>
        <taxon>Bacillaceae</taxon>
        <taxon>Alkalicoccobacillus</taxon>
    </lineage>
</organism>
<name>A0A554A0J1_9BACI</name>
<evidence type="ECO:0000313" key="3">
    <source>
        <dbReference type="Proteomes" id="UP000318521"/>
    </source>
</evidence>
<keyword evidence="3" id="KW-1185">Reference proteome</keyword>
<reference evidence="2 3" key="1">
    <citation type="submission" date="2019-07" db="EMBL/GenBank/DDBJ databases">
        <authorList>
            <person name="Park Y.J."/>
            <person name="Jeong S.E."/>
            <person name="Jung H.S."/>
        </authorList>
    </citation>
    <scope>NUCLEOTIDE SEQUENCE [LARGE SCALE GENOMIC DNA]</scope>
    <source>
        <strain evidence="3">P16(2019)</strain>
    </source>
</reference>
<evidence type="ECO:0000313" key="2">
    <source>
        <dbReference type="EMBL" id="TSB47183.1"/>
    </source>
</evidence>
<proteinExistence type="predicted"/>
<dbReference type="Gene3D" id="2.60.40.1080">
    <property type="match status" value="1"/>
</dbReference>
<comment type="caution">
    <text evidence="2">The sequence shown here is derived from an EMBL/GenBank/DDBJ whole genome shotgun (WGS) entry which is preliminary data.</text>
</comment>
<dbReference type="AlphaFoldDB" id="A0A554A0J1"/>
<feature type="region of interest" description="Disordered" evidence="1">
    <location>
        <begin position="1"/>
        <end position="33"/>
    </location>
</feature>
<feature type="region of interest" description="Disordered" evidence="1">
    <location>
        <begin position="66"/>
        <end position="85"/>
    </location>
</feature>
<dbReference type="Proteomes" id="UP000318521">
    <property type="component" value="Unassembled WGS sequence"/>
</dbReference>
<evidence type="ECO:0000256" key="1">
    <source>
        <dbReference type="SAM" id="MobiDB-lite"/>
    </source>
</evidence>
<dbReference type="OrthoDB" id="2973647at2"/>
<gene>
    <name evidence="2" type="ORF">FN960_08945</name>
</gene>
<sequence>MSLSPKTSTAEAGTSGSRKLTATVSPEDATNQDVSFTIEPETDGLAVNETGNITWTEDVPAGSYETTVTAGDQSDSHVLTLTETE</sequence>
<dbReference type="EMBL" id="VLXZ01000004">
    <property type="protein sequence ID" value="TSB47183.1"/>
    <property type="molecule type" value="Genomic_DNA"/>
</dbReference>
<accession>A0A554A0J1</accession>
<protein>
    <submittedName>
        <fullName evidence="2">Phage tail protein</fullName>
    </submittedName>
</protein>
<dbReference type="Pfam" id="PF05345">
    <property type="entry name" value="He_PIG"/>
    <property type="match status" value="1"/>
</dbReference>